<proteinExistence type="predicted"/>
<accession>A0A8D3X7E0</accession>
<sequence>MNSKKLVITVSHEAHRLGKSVGKTLPDLFVYRKHGKAVRGL</sequence>
<evidence type="ECO:0000313" key="1">
    <source>
        <dbReference type="EMBL" id="AEN92145.1"/>
    </source>
</evidence>
<dbReference type="KEGG" id="bmh:BMWSH_p301"/>
<evidence type="ECO:0000313" key="2">
    <source>
        <dbReference type="Proteomes" id="UP000001283"/>
    </source>
</evidence>
<dbReference type="AlphaFoldDB" id="A0A8D3X7E0"/>
<name>A0A8D3X7E0_PRIMW</name>
<protein>
    <submittedName>
        <fullName evidence="1">Uncharacterized protein</fullName>
    </submittedName>
</protein>
<dbReference type="EMBL" id="CP003020">
    <property type="protein sequence ID" value="AEN92145.1"/>
    <property type="molecule type" value="Genomic_DNA"/>
</dbReference>
<reference evidence="1 2" key="1">
    <citation type="journal article" date="2011" name="J. Bacteriol.">
        <title>Complete genome sequence of the industrial strain Bacillus megaterium WSH-002.</title>
        <authorList>
            <person name="Liu L."/>
            <person name="Li Y."/>
            <person name="Zhang J."/>
            <person name="Zou W."/>
            <person name="Zhou Z."/>
            <person name="Liu J."/>
            <person name="Li X."/>
            <person name="Wang L."/>
            <person name="Chen J."/>
        </authorList>
    </citation>
    <scope>NUCLEOTIDE SEQUENCE [LARGE SCALE GENOMIC DNA]</scope>
    <source>
        <strain evidence="2">WSH-002</strain>
        <plasmid evidence="1">WSH-002_p3</plasmid>
    </source>
</reference>
<keyword evidence="1" id="KW-0614">Plasmid</keyword>
<organism evidence="1 2">
    <name type="scientific">Priestia megaterium (strain WSH-002)</name>
    <name type="common">Bacillus megaterium</name>
    <dbReference type="NCBI Taxonomy" id="1006007"/>
    <lineage>
        <taxon>Bacteria</taxon>
        <taxon>Bacillati</taxon>
        <taxon>Bacillota</taxon>
        <taxon>Bacilli</taxon>
        <taxon>Bacillales</taxon>
        <taxon>Bacillaceae</taxon>
        <taxon>Priestia</taxon>
    </lineage>
</organism>
<dbReference type="Proteomes" id="UP000001283">
    <property type="component" value="Plasmid WSH-002_p3"/>
</dbReference>
<geneLocation type="plasmid" evidence="1 2">
    <name>WSH-002_p3</name>
</geneLocation>
<gene>
    <name evidence="1" type="ORF">BMWSH_p301</name>
</gene>